<dbReference type="GO" id="GO:0039694">
    <property type="term" value="P:viral RNA genome replication"/>
    <property type="evidence" value="ECO:0007669"/>
    <property type="project" value="UniProtKB-UniRule"/>
</dbReference>
<comment type="catalytic activity">
    <reaction evidence="6 7">
        <text>RNA(n) + a ribonucleoside 5'-triphosphate = RNA(n+1) + diphosphate</text>
        <dbReference type="Rhea" id="RHEA:21248"/>
        <dbReference type="Rhea" id="RHEA-COMP:14527"/>
        <dbReference type="Rhea" id="RHEA-COMP:17342"/>
        <dbReference type="ChEBI" id="CHEBI:33019"/>
        <dbReference type="ChEBI" id="CHEBI:61557"/>
        <dbReference type="ChEBI" id="CHEBI:140395"/>
        <dbReference type="EC" id="2.7.7.48"/>
    </reaction>
</comment>
<keyword evidence="6" id="KW-1195">Viral transcription</keyword>
<feature type="region of interest" description="Promoter-binding site" evidence="6">
    <location>
        <begin position="249"/>
        <end position="256"/>
    </location>
</feature>
<evidence type="ECO:0000256" key="4">
    <source>
        <dbReference type="ARBA" id="ARBA00022741"/>
    </source>
</evidence>
<evidence type="ECO:0000256" key="6">
    <source>
        <dbReference type="HAMAP-Rule" id="MF_04065"/>
    </source>
</evidence>
<dbReference type="InterPro" id="IPR007099">
    <property type="entry name" value="RNA-dir_pol_NSvirus"/>
</dbReference>
<evidence type="ECO:0000256" key="1">
    <source>
        <dbReference type="ARBA" id="ARBA00022484"/>
    </source>
</evidence>
<organism evidence="9 10">
    <name type="scientific">Influenza B virus</name>
    <name type="common">B/Nicaragua/AGB2-07/2012</name>
    <dbReference type="NCBI Taxonomy" id="1473060"/>
    <lineage>
        <taxon>Viruses</taxon>
        <taxon>Riboviria</taxon>
        <taxon>Orthornavirae</taxon>
        <taxon>Negarnaviricota</taxon>
        <taxon>Polyploviricotina</taxon>
        <taxon>Insthoviricetes</taxon>
        <taxon>Articulavirales</taxon>
        <taxon>Orthomyxoviridae</taxon>
        <taxon>Betainfluenzavirus</taxon>
        <taxon>Betainfluenzavirus influenzae</taxon>
        <taxon>Influenza B virus</taxon>
    </lineage>
</organism>
<dbReference type="PIRSF" id="PIRSF000827">
    <property type="entry name" value="RdRPol_OMV"/>
    <property type="match status" value="1"/>
</dbReference>
<gene>
    <name evidence="6 9" type="primary">PB1</name>
</gene>
<dbReference type="GO" id="GO:0039523">
    <property type="term" value="P:symbiont-mediated suppression of host mRNA transcription via inhibition of RNA polymerase II activity"/>
    <property type="evidence" value="ECO:0007669"/>
    <property type="project" value="UniProtKB-UniRule"/>
</dbReference>
<keyword evidence="6" id="KW-1262">Eukaryotic host gene expression shutoff by virus</keyword>
<dbReference type="EC" id="2.7.7.48" evidence="6"/>
<sequence>MNINPYFLFIDVPIQAAISTTFPYTGVPPYSHGTGTGYTIDTVIRTHEYSNKGKQYISDITGCTMVDPTNGPLPEDNEPSAYAQLDCVLEALDRMDEEHPGLFQAASQNAMEALMVTTVDKLTQGRQTFDWTVCRNQPAATALNTTITSFRLNDLNGADKGGLVPFCQDIIDSLDRPEMTFFSVKNIKKKLPAKNRKGFLIKRIPMKVKDKITKVEYIKRALSLNTMTKDAERGKLKRRAIATAGIQIRGFVLVVENLAKNICENLEQSGLPVGGNEKKAKLSNAVAKMLSNCPPGGISMTVTGDNTKWNECLNPRIFLAMTERITRDSPIWFRDFCSIAPVLFSNKIARLGKGFMITSKTKRLKAQIPCPDLFSISLERYNEETRAKLKKLKPFFNEEGTASLSPGMMMGMFNMLSTVLGVAALGIKNIGNKEYLWDGLQSSDDFALFVNAKDEETCMEGINDFYRTCKLLGINMSKKKSYCNETGMFEFTSMFYRDGFVSNFAMELPSFGVAGVNESADMAIGMTIIKNNMINNGMGPATAQTAIQLFIADYRYTYKCHRGDSKVEGKRMKIIKELWENTKGRDGLLVADGGPNIYNLRNLHIPEIVLKYNLMDPEYKGRLLHPQNPFVGHLSIEGIKEADITPAHGPVKKMDYDAVSGTHSWRTKRNRSILNTDQRNMILEEQCYAKCCNLFEACFNSASYRKPVGQHSMLEAMAHRLRMDARLDYESGRMSKDDFEKAMAHLGEIGYI</sequence>
<comment type="subcellular location">
    <subcellularLocation>
        <location evidence="6">Host nucleus</location>
    </subcellularLocation>
    <subcellularLocation>
        <location evidence="6">Host cytoplasm</location>
    </subcellularLocation>
</comment>
<dbReference type="GO" id="GO:0006351">
    <property type="term" value="P:DNA-templated transcription"/>
    <property type="evidence" value="ECO:0007669"/>
    <property type="project" value="UniProtKB-UniRule"/>
</dbReference>
<accession>A0A024CN97</accession>
<dbReference type="Pfam" id="PF00602">
    <property type="entry name" value="Flu_PB1"/>
    <property type="match status" value="1"/>
</dbReference>
<proteinExistence type="inferred from homology"/>
<dbReference type="GO" id="GO:0030430">
    <property type="term" value="C:host cell cytoplasm"/>
    <property type="evidence" value="ECO:0007669"/>
    <property type="project" value="UniProtKB-SubCell"/>
</dbReference>
<keyword evidence="3 6" id="KW-0548">Nucleotidyltransferase</keyword>
<keyword evidence="1 6" id="KW-0696">RNA-directed RNA polymerase</keyword>
<keyword evidence="5 6" id="KW-0693">Viral RNA replication</keyword>
<protein>
    <recommendedName>
        <fullName evidence="6">RNA-directed RNA polymerase catalytic subunit</fullName>
        <ecNumber evidence="6">2.7.7.48</ecNumber>
    </recommendedName>
    <alternativeName>
        <fullName evidence="6">Polymerase basic protein 1</fullName>
        <shortName evidence="6">PB1</shortName>
    </alternativeName>
    <alternativeName>
        <fullName evidence="6">RNA-directed RNA polymerase subunit P1</fullName>
    </alternativeName>
</protein>
<dbReference type="GO" id="GO:0019083">
    <property type="term" value="P:viral transcription"/>
    <property type="evidence" value="ECO:0007669"/>
    <property type="project" value="UniProtKB-KW"/>
</dbReference>
<dbReference type="Gene3D" id="6.10.140.720">
    <property type="match status" value="1"/>
</dbReference>
<comment type="similarity">
    <text evidence="6">Belongs to the influenza viruses polymerase PB1 family.</text>
</comment>
<dbReference type="GO" id="GO:0000166">
    <property type="term" value="F:nucleotide binding"/>
    <property type="evidence" value="ECO:0007669"/>
    <property type="project" value="UniProtKB-UniRule"/>
</dbReference>
<dbReference type="InterPro" id="IPR001407">
    <property type="entry name" value="RNA_pol_PB1_influenza"/>
</dbReference>
<evidence type="ECO:0000259" key="8">
    <source>
        <dbReference type="PROSITE" id="PS50525"/>
    </source>
</evidence>
<keyword evidence="6" id="KW-1035">Host cytoplasm</keyword>
<dbReference type="HAMAP" id="MF_04065">
    <property type="entry name" value="INFV_RDRP"/>
    <property type="match status" value="1"/>
</dbReference>
<evidence type="ECO:0000256" key="7">
    <source>
        <dbReference type="RuleBase" id="RU004330"/>
    </source>
</evidence>
<keyword evidence="6" id="KW-1191">Eukaryotic host transcription shutoff by virus</keyword>
<name>A0A024CN97_9INFB</name>
<dbReference type="Proteomes" id="UP000111255">
    <property type="component" value="Genome"/>
</dbReference>
<dbReference type="PROSITE" id="PS50525">
    <property type="entry name" value="RDRP_SSRNA_NEG_SEG"/>
    <property type="match status" value="1"/>
</dbReference>
<evidence type="ECO:0000313" key="10">
    <source>
        <dbReference type="Proteomes" id="UP000111255"/>
    </source>
</evidence>
<comment type="PTM">
    <text evidence="6">Phosphorylated by host PRKCA.</text>
</comment>
<comment type="subunit">
    <text evidence="6">Influenza RNA polymerase is composed of three subunits: PB1, PB2 and PA. Interacts (via N-terminus) with PA (via C-terminus). Interacts (via C-terminus) with PB2 (via N-terminus); this interaction is essential for transcription initiation.</text>
</comment>
<dbReference type="GO" id="GO:0042025">
    <property type="term" value="C:host cell nucleus"/>
    <property type="evidence" value="ECO:0007669"/>
    <property type="project" value="UniProtKB-SubCell"/>
</dbReference>
<keyword evidence="6" id="KW-1048">Host nucleus</keyword>
<evidence type="ECO:0000256" key="3">
    <source>
        <dbReference type="ARBA" id="ARBA00022695"/>
    </source>
</evidence>
<evidence type="ECO:0000256" key="2">
    <source>
        <dbReference type="ARBA" id="ARBA00022679"/>
    </source>
</evidence>
<evidence type="ECO:0000256" key="5">
    <source>
        <dbReference type="ARBA" id="ARBA00022953"/>
    </source>
</evidence>
<keyword evidence="6" id="KW-1104">Inhibition of host RNA polymerase II by virus</keyword>
<feature type="domain" description="RdRp catalytic" evidence="8">
    <location>
        <begin position="286"/>
        <end position="482"/>
    </location>
</feature>
<reference evidence="9 10" key="2">
    <citation type="submission" date="2014-05" db="EMBL/GenBank/DDBJ databases">
        <title>The NIAID Influenza Genome Sequencing Project.</title>
        <authorList>
            <person name="Wentworth D.E."/>
            <person name="Halpin R.A."/>
            <person name="Lin X."/>
            <person name="Bera J."/>
            <person name="Akopov A."/>
            <person name="Ransier A."/>
            <person name="Mohan M."/>
            <person name="Fedorova N."/>
            <person name="Tsitrin T."/>
            <person name="Puri V."/>
            <person name="Stockwell T."/>
            <person name="Amedeo P."/>
            <person name="Appalla L."/>
            <person name="Bishop B."/>
            <person name="Edworthy P."/>
            <person name="Gupta N."/>
            <person name="Hoover J."/>
            <person name="Katzel D."/>
            <person name="Li K."/>
            <person name="Schobel S."/>
            <person name="Shrivastava S."/>
            <person name="Thovarai V."/>
            <person name="Wang S."/>
            <person name="Bao Y."/>
            <person name="Sanders R."/>
            <person name="Zhdanov S."/>
            <person name="Kiryutin B."/>
            <person name="Lipman D.J."/>
            <person name="Tatusova T."/>
            <person name="Gordon A."/>
        </authorList>
    </citation>
    <scope>NUCLEOTIDE SEQUENCE [LARGE SCALE GENOMIC DNA]</scope>
    <source>
        <strain evidence="9">B/Nicaragua/AGB2-07/2012</strain>
    </source>
</reference>
<evidence type="ECO:0000313" key="9">
    <source>
        <dbReference type="EMBL" id="AHZ36739.1"/>
    </source>
</evidence>
<feature type="short sequence motif" description="Nuclear localization signal" evidence="6">
    <location>
        <begin position="187"/>
        <end position="195"/>
    </location>
</feature>
<comment type="function">
    <text evidence="6">RNA-dependent RNA polymerase which is responsible for replication and transcription of virus RNA segments. The transcription of viral mRNAs occurs by a unique mechanism called cap-snatching. 5' methylated caps of cellular mRNAs are cleaved after 10-13 nucleotides by PA. In turn, these short capped RNAs are used as primers by PB1 for transcription of viral mRNAs. During virus replication, PB1 initiates RNA synthesis and copies vRNA into complementary RNA (cRNA) which in turn serves as a template for the production of more vRNAs.</text>
</comment>
<keyword evidence="2 6" id="KW-0808">Transferase</keyword>
<dbReference type="GO" id="GO:0003968">
    <property type="term" value="F:RNA-directed RNA polymerase activity"/>
    <property type="evidence" value="ECO:0007669"/>
    <property type="project" value="UniProtKB-UniRule"/>
</dbReference>
<keyword evidence="6" id="KW-0945">Host-virus interaction</keyword>
<dbReference type="EMBL" id="CY182439">
    <property type="protein sequence ID" value="AHZ36739.1"/>
    <property type="molecule type" value="Viral_cRNA"/>
</dbReference>
<feature type="short sequence motif" description="Nuclear localization signal" evidence="6">
    <location>
        <begin position="203"/>
        <end position="216"/>
    </location>
</feature>
<dbReference type="GO" id="GO:0003723">
    <property type="term" value="F:RNA binding"/>
    <property type="evidence" value="ECO:0007669"/>
    <property type="project" value="InterPro"/>
</dbReference>
<dbReference type="GO" id="GO:0039657">
    <property type="term" value="P:symbiont-mediated suppression of host gene expression"/>
    <property type="evidence" value="ECO:0007669"/>
    <property type="project" value="UniProtKB-KW"/>
</dbReference>
<keyword evidence="4 6" id="KW-0547">Nucleotide-binding</keyword>
<keyword evidence="6" id="KW-0597">Phosphoprotein</keyword>
<reference evidence="9 10" key="1">
    <citation type="submission" date="2014-03" db="EMBL/GenBank/DDBJ databases">
        <authorList>
            <consortium name="The NIAID Influenza Genome Sequencing Consortium"/>
        </authorList>
    </citation>
    <scope>NUCLEOTIDE SEQUENCE [LARGE SCALE GENOMIC DNA]</scope>
    <source>
        <strain evidence="9">B/Nicaragua/AGB2-07/2012</strain>
    </source>
</reference>
<keyword evidence="6" id="KW-1190">Host gene expression shutoff by virus</keyword>